<dbReference type="EMBL" id="JAPDGR010003973">
    <property type="protein sequence ID" value="KAJ2969558.1"/>
    <property type="molecule type" value="Genomic_DNA"/>
</dbReference>
<reference evidence="1" key="1">
    <citation type="submission" date="2022-10" db="EMBL/GenBank/DDBJ databases">
        <title>Genome Sequence of Xylaria curta.</title>
        <authorList>
            <person name="Buettner E."/>
        </authorList>
    </citation>
    <scope>NUCLEOTIDE SEQUENCE</scope>
    <source>
        <strain evidence="1">Babe10</strain>
    </source>
</reference>
<evidence type="ECO:0000313" key="2">
    <source>
        <dbReference type="Proteomes" id="UP001143856"/>
    </source>
</evidence>
<gene>
    <name evidence="1" type="ORF">NUW58_g9960</name>
</gene>
<sequence>MPVPFGGRGITAKASSRATRFDFHTPSLTSSSGPAIGRAGHCAPPRNIEAMGKLTCTATMCRSYPSPDSDGDVVASAASTEAETSPATERDSASCEPVSTNAQQQGNRRRKSHSPEAWEAVKADIARLYLEENRRLKVRSLGRPLL</sequence>
<proteinExistence type="predicted"/>
<comment type="caution">
    <text evidence="1">The sequence shown here is derived from an EMBL/GenBank/DDBJ whole genome shotgun (WGS) entry which is preliminary data.</text>
</comment>
<keyword evidence="2" id="KW-1185">Reference proteome</keyword>
<name>A0ACC1MTM9_9PEZI</name>
<accession>A0ACC1MTM9</accession>
<dbReference type="Proteomes" id="UP001143856">
    <property type="component" value="Unassembled WGS sequence"/>
</dbReference>
<evidence type="ECO:0000313" key="1">
    <source>
        <dbReference type="EMBL" id="KAJ2969558.1"/>
    </source>
</evidence>
<protein>
    <submittedName>
        <fullName evidence="1">Uncharacterized protein</fullName>
    </submittedName>
</protein>
<organism evidence="1 2">
    <name type="scientific">Xylaria curta</name>
    <dbReference type="NCBI Taxonomy" id="42375"/>
    <lineage>
        <taxon>Eukaryota</taxon>
        <taxon>Fungi</taxon>
        <taxon>Dikarya</taxon>
        <taxon>Ascomycota</taxon>
        <taxon>Pezizomycotina</taxon>
        <taxon>Sordariomycetes</taxon>
        <taxon>Xylariomycetidae</taxon>
        <taxon>Xylariales</taxon>
        <taxon>Xylariaceae</taxon>
        <taxon>Xylaria</taxon>
    </lineage>
</organism>